<name>A0A2H3CSW6_ARMGA</name>
<organism evidence="1 2">
    <name type="scientific">Armillaria gallica</name>
    <name type="common">Bulbous honey fungus</name>
    <name type="synonym">Armillaria bulbosa</name>
    <dbReference type="NCBI Taxonomy" id="47427"/>
    <lineage>
        <taxon>Eukaryota</taxon>
        <taxon>Fungi</taxon>
        <taxon>Dikarya</taxon>
        <taxon>Basidiomycota</taxon>
        <taxon>Agaricomycotina</taxon>
        <taxon>Agaricomycetes</taxon>
        <taxon>Agaricomycetidae</taxon>
        <taxon>Agaricales</taxon>
        <taxon>Marasmiineae</taxon>
        <taxon>Physalacriaceae</taxon>
        <taxon>Armillaria</taxon>
    </lineage>
</organism>
<keyword evidence="2" id="KW-1185">Reference proteome</keyword>
<dbReference type="EMBL" id="KZ293719">
    <property type="protein sequence ID" value="PBK82282.1"/>
    <property type="molecule type" value="Genomic_DNA"/>
</dbReference>
<protein>
    <submittedName>
        <fullName evidence="1">Uncharacterized protein</fullName>
    </submittedName>
</protein>
<accession>A0A2H3CSW6</accession>
<sequence length="308" mass="34734">MLENTGLRSKPDEGDLQCLICLLISIVGVFPDLRATARRRTFTAALPEKMSTFSYEDTLDLSHESILFCYFDALRYADDGRMHAPSFGWRITDLQAGCWESPSLQLVLFNKDHARERTFRRALGREHYSGFVTPEALRKRAFSRQRRKGTDPDIAEGLEFGALFLLEKVTENEPKKTQKGAPRSTSVRIIFQKETSFCYIALTRKEDVFQYRIPISLPRSLLSALYRLSPALLLTSQTDVRSYNEGVESLMVLIGVCETVSTIVSSFAVSIETPFEMRNIRTMGDVNMLDDIAVGEVKYEDVNGVGGG</sequence>
<gene>
    <name evidence="1" type="ORF">ARMGADRAFT_1038741</name>
</gene>
<dbReference type="Proteomes" id="UP000217790">
    <property type="component" value="Unassembled WGS sequence"/>
</dbReference>
<dbReference type="InParanoid" id="A0A2H3CSW6"/>
<evidence type="ECO:0000313" key="1">
    <source>
        <dbReference type="EMBL" id="PBK82282.1"/>
    </source>
</evidence>
<reference evidence="2" key="1">
    <citation type="journal article" date="2017" name="Nat. Ecol. Evol.">
        <title>Genome expansion and lineage-specific genetic innovations in the forest pathogenic fungi Armillaria.</title>
        <authorList>
            <person name="Sipos G."/>
            <person name="Prasanna A.N."/>
            <person name="Walter M.C."/>
            <person name="O'Connor E."/>
            <person name="Balint B."/>
            <person name="Krizsan K."/>
            <person name="Kiss B."/>
            <person name="Hess J."/>
            <person name="Varga T."/>
            <person name="Slot J."/>
            <person name="Riley R."/>
            <person name="Boka B."/>
            <person name="Rigling D."/>
            <person name="Barry K."/>
            <person name="Lee J."/>
            <person name="Mihaltcheva S."/>
            <person name="LaButti K."/>
            <person name="Lipzen A."/>
            <person name="Waldron R."/>
            <person name="Moloney N.M."/>
            <person name="Sperisen C."/>
            <person name="Kredics L."/>
            <person name="Vagvoelgyi C."/>
            <person name="Patrignani A."/>
            <person name="Fitzpatrick D."/>
            <person name="Nagy I."/>
            <person name="Doyle S."/>
            <person name="Anderson J.B."/>
            <person name="Grigoriev I.V."/>
            <person name="Gueldener U."/>
            <person name="Muensterkoetter M."/>
            <person name="Nagy L.G."/>
        </authorList>
    </citation>
    <scope>NUCLEOTIDE SEQUENCE [LARGE SCALE GENOMIC DNA]</scope>
    <source>
        <strain evidence="2">Ar21-2</strain>
    </source>
</reference>
<proteinExistence type="predicted"/>
<dbReference type="AlphaFoldDB" id="A0A2H3CSW6"/>
<evidence type="ECO:0000313" key="2">
    <source>
        <dbReference type="Proteomes" id="UP000217790"/>
    </source>
</evidence>